<dbReference type="EMBL" id="AZST01000108">
    <property type="protein sequence ID" value="KEP52389.1"/>
    <property type="molecule type" value="Genomic_DNA"/>
</dbReference>
<dbReference type="Proteomes" id="UP000027456">
    <property type="component" value="Unassembled WGS sequence"/>
</dbReference>
<feature type="region of interest" description="Disordered" evidence="1">
    <location>
        <begin position="92"/>
        <end position="122"/>
    </location>
</feature>
<protein>
    <submittedName>
        <fullName evidence="2">Uncharacterized protein</fullName>
    </submittedName>
</protein>
<dbReference type="OrthoDB" id="3345311at2759"/>
<accession>A0A074RZF1</accession>
<keyword evidence="3" id="KW-1185">Reference proteome</keyword>
<gene>
    <name evidence="2" type="ORF">V565_046000</name>
</gene>
<evidence type="ECO:0000256" key="1">
    <source>
        <dbReference type="SAM" id="MobiDB-lite"/>
    </source>
</evidence>
<evidence type="ECO:0000313" key="3">
    <source>
        <dbReference type="Proteomes" id="UP000027456"/>
    </source>
</evidence>
<reference evidence="2 3" key="1">
    <citation type="submission" date="2013-12" db="EMBL/GenBank/DDBJ databases">
        <authorList>
            <person name="Cubeta M."/>
            <person name="Pakala S."/>
            <person name="Fedorova N."/>
            <person name="Thomas E."/>
            <person name="Dean R."/>
            <person name="Jabaji S."/>
            <person name="Neate S."/>
            <person name="Toda T."/>
            <person name="Tavantzis S."/>
            <person name="Vilgalys R."/>
            <person name="Bharathan N."/>
            <person name="Pakala S."/>
            <person name="Losada L.S."/>
            <person name="Zafar N."/>
            <person name="Nierman W."/>
        </authorList>
    </citation>
    <scope>NUCLEOTIDE SEQUENCE [LARGE SCALE GENOMIC DNA]</scope>
    <source>
        <strain evidence="2 3">123E</strain>
    </source>
</reference>
<name>A0A074RZF1_9AGAM</name>
<proteinExistence type="predicted"/>
<feature type="compositionally biased region" description="Acidic residues" evidence="1">
    <location>
        <begin position="96"/>
        <end position="109"/>
    </location>
</feature>
<evidence type="ECO:0000313" key="2">
    <source>
        <dbReference type="EMBL" id="KEP52389.1"/>
    </source>
</evidence>
<comment type="caution">
    <text evidence="2">The sequence shown here is derived from an EMBL/GenBank/DDBJ whole genome shotgun (WGS) entry which is preliminary data.</text>
</comment>
<organism evidence="2 3">
    <name type="scientific">Rhizoctonia solani 123E</name>
    <dbReference type="NCBI Taxonomy" id="1423351"/>
    <lineage>
        <taxon>Eukaryota</taxon>
        <taxon>Fungi</taxon>
        <taxon>Dikarya</taxon>
        <taxon>Basidiomycota</taxon>
        <taxon>Agaricomycotina</taxon>
        <taxon>Agaricomycetes</taxon>
        <taxon>Cantharellales</taxon>
        <taxon>Ceratobasidiaceae</taxon>
        <taxon>Rhizoctonia</taxon>
    </lineage>
</organism>
<sequence>MSQLPPHLLVLFNVHPKASPRARASVPAIRNRGCAYVSTESKLFDPDVLSNFKTEIRCLFERLVELLVDLEGERSRERKRAARSQVLVARAREEETLQEEEESIDEESDPAGPERLQPDPAEKDIRETIRERFIGGILAVRTHNVEYDTVDWNEWWDPDGQDNEERWFNGEEEGWIHGRSYIIVCEFARLVYERCTRAL</sequence>
<dbReference type="AlphaFoldDB" id="A0A074RZF1"/>
<dbReference type="HOGENOM" id="CLU_081903_0_0_1"/>
<dbReference type="STRING" id="1423351.A0A074RZF1"/>